<reference evidence="4 5" key="1">
    <citation type="submission" date="2016-08" db="EMBL/GenBank/DDBJ databases">
        <title>Genomes of anaerobic fungi encode conserved fungal cellulosomes for biomass hydrolysis.</title>
        <authorList>
            <consortium name="DOE Joint Genome Institute"/>
            <person name="Haitjema C.H."/>
            <person name="Gilmore S.P."/>
            <person name="Henske J.K."/>
            <person name="Solomon K.V."/>
            <person name="De Groot R."/>
            <person name="Kuo A."/>
            <person name="Mondo S.J."/>
            <person name="Salamov A.A."/>
            <person name="Labutti K."/>
            <person name="Zhao Z."/>
            <person name="Chiniquy J."/>
            <person name="Barry K."/>
            <person name="Brewer H.M."/>
            <person name="Purvine S.O."/>
            <person name="Wright A.T."/>
            <person name="Boxma B."/>
            <person name="Van Alen T."/>
            <person name="Hackstein J.H."/>
            <person name="Baker S.E."/>
            <person name="Grigoriev I.V."/>
            <person name="O'Malley M.A."/>
        </authorList>
    </citation>
    <scope>NUCLEOTIDE SEQUENCE [LARGE SCALE GENOMIC DNA]</scope>
    <source>
        <strain evidence="5">finn</strain>
    </source>
</reference>
<dbReference type="GO" id="GO:0030014">
    <property type="term" value="C:CCR4-NOT complex"/>
    <property type="evidence" value="ECO:0007669"/>
    <property type="project" value="InterPro"/>
</dbReference>
<dbReference type="PANTHER" id="PTHR12979:SF5">
    <property type="entry name" value="CCR4-NOT TRANSCRIPTION COMPLEX SUBUNIT 10"/>
    <property type="match status" value="1"/>
</dbReference>
<dbReference type="SMART" id="SM00028">
    <property type="entry name" value="TPR"/>
    <property type="match status" value="5"/>
</dbReference>
<feature type="compositionally biased region" description="Low complexity" evidence="3">
    <location>
        <begin position="474"/>
        <end position="488"/>
    </location>
</feature>
<feature type="region of interest" description="Disordered" evidence="3">
    <location>
        <begin position="244"/>
        <end position="271"/>
    </location>
</feature>
<proteinExistence type="inferred from homology"/>
<dbReference type="Pfam" id="PF13181">
    <property type="entry name" value="TPR_8"/>
    <property type="match status" value="2"/>
</dbReference>
<reference evidence="4 5" key="2">
    <citation type="submission" date="2016-08" db="EMBL/GenBank/DDBJ databases">
        <title>Pervasive Adenine N6-methylation of Active Genes in Fungi.</title>
        <authorList>
            <consortium name="DOE Joint Genome Institute"/>
            <person name="Mondo S.J."/>
            <person name="Dannebaum R.O."/>
            <person name="Kuo R.C."/>
            <person name="Labutti K."/>
            <person name="Haridas S."/>
            <person name="Kuo A."/>
            <person name="Salamov A."/>
            <person name="Ahrendt S.R."/>
            <person name="Lipzen A."/>
            <person name="Sullivan W."/>
            <person name="Andreopoulos W.B."/>
            <person name="Clum A."/>
            <person name="Lindquist E."/>
            <person name="Daum C."/>
            <person name="Ramamoorthy G.K."/>
            <person name="Gryganskyi A."/>
            <person name="Culley D."/>
            <person name="Magnuson J.K."/>
            <person name="James T.Y."/>
            <person name="O'Malley M.A."/>
            <person name="Stajich J.E."/>
            <person name="Spatafora J.W."/>
            <person name="Visel A."/>
            <person name="Grigoriev I.V."/>
        </authorList>
    </citation>
    <scope>NUCLEOTIDE SEQUENCE [LARGE SCALE GENOMIC DNA]</scope>
    <source>
        <strain evidence="5">finn</strain>
    </source>
</reference>
<protein>
    <submittedName>
        <fullName evidence="4">TPR-like protein</fullName>
    </submittedName>
</protein>
<dbReference type="InterPro" id="IPR011990">
    <property type="entry name" value="TPR-like_helical_dom_sf"/>
</dbReference>
<organism evidence="4 5">
    <name type="scientific">Piromyces finnis</name>
    <dbReference type="NCBI Taxonomy" id="1754191"/>
    <lineage>
        <taxon>Eukaryota</taxon>
        <taxon>Fungi</taxon>
        <taxon>Fungi incertae sedis</taxon>
        <taxon>Chytridiomycota</taxon>
        <taxon>Chytridiomycota incertae sedis</taxon>
        <taxon>Neocallimastigomycetes</taxon>
        <taxon>Neocallimastigales</taxon>
        <taxon>Neocallimastigaceae</taxon>
        <taxon>Piromyces</taxon>
    </lineage>
</organism>
<feature type="compositionally biased region" description="Basic and acidic residues" evidence="3">
    <location>
        <begin position="491"/>
        <end position="503"/>
    </location>
</feature>
<dbReference type="InterPro" id="IPR019734">
    <property type="entry name" value="TPR_rpt"/>
</dbReference>
<feature type="coiled-coil region" evidence="2">
    <location>
        <begin position="51"/>
        <end position="78"/>
    </location>
</feature>
<dbReference type="EMBL" id="MCFH01000036">
    <property type="protein sequence ID" value="ORX46201.1"/>
    <property type="molecule type" value="Genomic_DNA"/>
</dbReference>
<keyword evidence="5" id="KW-1185">Reference proteome</keyword>
<accession>A0A1Y1V330</accession>
<evidence type="ECO:0000256" key="2">
    <source>
        <dbReference type="SAM" id="Coils"/>
    </source>
</evidence>
<dbReference type="InterPro" id="IPR039740">
    <property type="entry name" value="CNOT10"/>
</dbReference>
<evidence type="ECO:0000256" key="3">
    <source>
        <dbReference type="SAM" id="MobiDB-lite"/>
    </source>
</evidence>
<feature type="compositionally biased region" description="Basic and acidic residues" evidence="3">
    <location>
        <begin position="257"/>
        <end position="271"/>
    </location>
</feature>
<dbReference type="Gene3D" id="1.25.40.10">
    <property type="entry name" value="Tetratricopeptide repeat domain"/>
    <property type="match status" value="2"/>
</dbReference>
<dbReference type="PANTHER" id="PTHR12979">
    <property type="entry name" value="CCR4-NOT TRANSCRIPTION COMPLEX SUBUNIT 10"/>
    <property type="match status" value="1"/>
</dbReference>
<dbReference type="OrthoDB" id="25157at2759"/>
<dbReference type="SUPFAM" id="SSF48452">
    <property type="entry name" value="TPR-like"/>
    <property type="match status" value="2"/>
</dbReference>
<dbReference type="GO" id="GO:0006402">
    <property type="term" value="P:mRNA catabolic process"/>
    <property type="evidence" value="ECO:0007669"/>
    <property type="project" value="TreeGrafter"/>
</dbReference>
<evidence type="ECO:0000256" key="1">
    <source>
        <dbReference type="ARBA" id="ARBA00010080"/>
    </source>
</evidence>
<feature type="region of interest" description="Disordered" evidence="3">
    <location>
        <begin position="460"/>
        <end position="503"/>
    </location>
</feature>
<name>A0A1Y1V330_9FUNG</name>
<sequence length="617" mass="71792">MSSSEELVQLATINFQNKNYKDCIIILKELLKSNSDDPKILHNLAVAEYYYKQEKKQKEALNEILQKTINENKEIIDNNKLDIIKFLNDSNDLLNNFELNGYLTSQKNKEIDNEIVSQNQDNSEKSLEKESVNELDLDLADNQDDMEEDSLKLSNLPLLLSDIIYELYNTSVIYFNERKYKEAVELLEPSFSNIEALDDYIALKISFLLIDLYLELGNSEKAIAVLELSQKIYKRNIEEMKCMENEDGDSSINSSLKDIDHSSSKSDIDKNEYNDSNVSSLSLSTVLLKNINITSPDIKAALPSKFNTFNAFYYYQKARINIKNNELDEAKKNMELSLRINQNEPLSVEPINEEEMVAADFMSSNGSDKDKKEMGEAQNNYYQLENVINNLNATLAYNDENMKESFSLLASQPRGEDYIYNNLGCVSYQEKKYSLAENFFLKALKENEQLLKEQQLKGQIEENDQEEDKKQENQTEQQLEQSTEQDQNGKQTEEDKESLIENKTSDEYKIKKLPSILHNLELQYMIHNNFEMAIKCLLQDRRQDKNDTISLENIFYWLRAGEIFLRIYRNKTYSTDPKNIMKVYRISPEIIYGFINNKARTISPLGEDNEFKELNKM</sequence>
<evidence type="ECO:0000313" key="5">
    <source>
        <dbReference type="Proteomes" id="UP000193719"/>
    </source>
</evidence>
<comment type="similarity">
    <text evidence="1">Belongs to the CNOT10 family.</text>
</comment>
<comment type="caution">
    <text evidence="4">The sequence shown here is derived from an EMBL/GenBank/DDBJ whole genome shotgun (WGS) entry which is preliminary data.</text>
</comment>
<dbReference type="Proteomes" id="UP000193719">
    <property type="component" value="Unassembled WGS sequence"/>
</dbReference>
<dbReference type="STRING" id="1754191.A0A1Y1V330"/>
<evidence type="ECO:0000313" key="4">
    <source>
        <dbReference type="EMBL" id="ORX46201.1"/>
    </source>
</evidence>
<dbReference type="GO" id="GO:0017148">
    <property type="term" value="P:negative regulation of translation"/>
    <property type="evidence" value="ECO:0007669"/>
    <property type="project" value="TreeGrafter"/>
</dbReference>
<gene>
    <name evidence="4" type="ORF">BCR36DRAFT_398941</name>
</gene>
<keyword evidence="2" id="KW-0175">Coiled coil</keyword>
<dbReference type="AlphaFoldDB" id="A0A1Y1V330"/>